<dbReference type="OrthoDB" id="10375065at2759"/>
<keyword evidence="4" id="KW-1185">Reference proteome</keyword>
<evidence type="ECO:0000313" key="3">
    <source>
        <dbReference type="EMBL" id="CCX34500.1"/>
    </source>
</evidence>
<sequence length="352" mass="39693">MPDMITAAQFKSSKSLEKSPMLKSSSQHSHGDIATLEAYRWSPRTVMPIVAATVATASIYRAIRAVNNMTNTKETKSVSIEDEPWELLDDQISTTSTSVSDKSCKMTEYHNSISGSLHAENVQLRKLHREARRKITELQEENARVKHESLVNTEADTKRFHRVQAECDHYKSALLAAEENLADLSKLPHENPNHRSEVSVSATAFRLATERARWEIRVLNTALQQAEEKLVGFEKLQAEHERLTKDNISIADTLQQAEKDLFSAAERVRSLESQLLMQSTHSKSVTDLLEKTVAENSKLAKDNGRIIAENERLMKKLGKFKTEVEHGFGLAEKKPLKGSKVEEMAKIFEKSL</sequence>
<feature type="coiled-coil region" evidence="1">
    <location>
        <begin position="121"/>
        <end position="148"/>
    </location>
</feature>
<gene>
    <name evidence="3" type="ORF">PCON_03764</name>
</gene>
<name>U4LRB4_PYROM</name>
<reference evidence="3 4" key="1">
    <citation type="journal article" date="2013" name="PLoS Genet.">
        <title>The genome and development-dependent transcriptomes of Pyronema confluens: a window into fungal evolution.</title>
        <authorList>
            <person name="Traeger S."/>
            <person name="Altegoer F."/>
            <person name="Freitag M."/>
            <person name="Gabaldon T."/>
            <person name="Kempken F."/>
            <person name="Kumar A."/>
            <person name="Marcet-Houben M."/>
            <person name="Poggeler S."/>
            <person name="Stajich J.E."/>
            <person name="Nowrousian M."/>
        </authorList>
    </citation>
    <scope>NUCLEOTIDE SEQUENCE [LARGE SCALE GENOMIC DNA]</scope>
    <source>
        <strain evidence="4">CBS 100304</strain>
        <tissue evidence="3">Vegetative mycelium</tissue>
    </source>
</reference>
<dbReference type="Proteomes" id="UP000018144">
    <property type="component" value="Unassembled WGS sequence"/>
</dbReference>
<proteinExistence type="predicted"/>
<accession>U4LRB4</accession>
<feature type="coiled-coil region" evidence="1">
    <location>
        <begin position="209"/>
        <end position="274"/>
    </location>
</feature>
<dbReference type="EMBL" id="HF936539">
    <property type="protein sequence ID" value="CCX34500.1"/>
    <property type="molecule type" value="Genomic_DNA"/>
</dbReference>
<dbReference type="AlphaFoldDB" id="U4LRB4"/>
<keyword evidence="1" id="KW-0175">Coiled coil</keyword>
<protein>
    <submittedName>
        <fullName evidence="3">Uncharacterized protein</fullName>
    </submittedName>
</protein>
<organism evidence="3 4">
    <name type="scientific">Pyronema omphalodes (strain CBS 100304)</name>
    <name type="common">Pyronema confluens</name>
    <dbReference type="NCBI Taxonomy" id="1076935"/>
    <lineage>
        <taxon>Eukaryota</taxon>
        <taxon>Fungi</taxon>
        <taxon>Dikarya</taxon>
        <taxon>Ascomycota</taxon>
        <taxon>Pezizomycotina</taxon>
        <taxon>Pezizomycetes</taxon>
        <taxon>Pezizales</taxon>
        <taxon>Pyronemataceae</taxon>
        <taxon>Pyronema</taxon>
    </lineage>
</organism>
<evidence type="ECO:0000256" key="2">
    <source>
        <dbReference type="SAM" id="MobiDB-lite"/>
    </source>
</evidence>
<feature type="region of interest" description="Disordered" evidence="2">
    <location>
        <begin position="1"/>
        <end position="29"/>
    </location>
</feature>
<evidence type="ECO:0000256" key="1">
    <source>
        <dbReference type="SAM" id="Coils"/>
    </source>
</evidence>
<evidence type="ECO:0000313" key="4">
    <source>
        <dbReference type="Proteomes" id="UP000018144"/>
    </source>
</evidence>